<evidence type="ECO:0000313" key="3">
    <source>
        <dbReference type="Proteomes" id="UP001501161"/>
    </source>
</evidence>
<dbReference type="SUPFAM" id="SSF81606">
    <property type="entry name" value="PP2C-like"/>
    <property type="match status" value="1"/>
</dbReference>
<dbReference type="PROSITE" id="PS51746">
    <property type="entry name" value="PPM_2"/>
    <property type="match status" value="1"/>
</dbReference>
<feature type="domain" description="PPM-type phosphatase" evidence="1">
    <location>
        <begin position="12"/>
        <end position="244"/>
    </location>
</feature>
<dbReference type="SMART" id="SM00331">
    <property type="entry name" value="PP2C_SIG"/>
    <property type="match status" value="1"/>
</dbReference>
<evidence type="ECO:0000259" key="1">
    <source>
        <dbReference type="PROSITE" id="PS51746"/>
    </source>
</evidence>
<dbReference type="InterPro" id="IPR015655">
    <property type="entry name" value="PP2C"/>
</dbReference>
<reference evidence="2 3" key="1">
    <citation type="journal article" date="2019" name="Int. J. Syst. Evol. Microbiol.">
        <title>The Global Catalogue of Microorganisms (GCM) 10K type strain sequencing project: providing services to taxonomists for standard genome sequencing and annotation.</title>
        <authorList>
            <consortium name="The Broad Institute Genomics Platform"/>
            <consortium name="The Broad Institute Genome Sequencing Center for Infectious Disease"/>
            <person name="Wu L."/>
            <person name="Ma J."/>
        </authorList>
    </citation>
    <scope>NUCLEOTIDE SEQUENCE [LARGE SCALE GENOMIC DNA]</scope>
    <source>
        <strain evidence="2 3">JCM 13813</strain>
    </source>
</reference>
<sequence length="268" mass="27453">MASAPARDAAFDFGAATHPGLVRTVNEDGWLASPPVFLVADGMGGHRAGDVASSIVVSRFDALVRSGAVGVSAVEACIAEVQRELEALGTGEAGAPGSTLVAAVHVVEQGLGYWLVANIGDSRIYSWTEGRLEQISHDHSLVQELIDAGELEPSLAAGHPERNVVTRALGAVRGAPVDYSLIPAAEVGTLLLCSDGITAELDDSAVARILGRRAKDPREAAEMLVGAAVEAGGRDNATAVVVRLHETAPRVETLGGPATEPETTGSAG</sequence>
<dbReference type="Gene3D" id="3.60.40.10">
    <property type="entry name" value="PPM-type phosphatase domain"/>
    <property type="match status" value="1"/>
</dbReference>
<keyword evidence="3" id="KW-1185">Reference proteome</keyword>
<organism evidence="2 3">
    <name type="scientific">Nocardioides furvisabuli</name>
    <dbReference type="NCBI Taxonomy" id="375542"/>
    <lineage>
        <taxon>Bacteria</taxon>
        <taxon>Bacillati</taxon>
        <taxon>Actinomycetota</taxon>
        <taxon>Actinomycetes</taxon>
        <taxon>Propionibacteriales</taxon>
        <taxon>Nocardioidaceae</taxon>
        <taxon>Nocardioides</taxon>
    </lineage>
</organism>
<protein>
    <submittedName>
        <fullName evidence="2">Protein phosphatase 2C domain-containing protein</fullName>
    </submittedName>
</protein>
<dbReference type="InterPro" id="IPR001932">
    <property type="entry name" value="PPM-type_phosphatase-like_dom"/>
</dbReference>
<dbReference type="PANTHER" id="PTHR47992">
    <property type="entry name" value="PROTEIN PHOSPHATASE"/>
    <property type="match status" value="1"/>
</dbReference>
<evidence type="ECO:0000313" key="2">
    <source>
        <dbReference type="EMBL" id="GAA2105210.1"/>
    </source>
</evidence>
<dbReference type="CDD" id="cd00143">
    <property type="entry name" value="PP2Cc"/>
    <property type="match status" value="1"/>
</dbReference>
<dbReference type="Pfam" id="PF13672">
    <property type="entry name" value="PP2C_2"/>
    <property type="match status" value="1"/>
</dbReference>
<accession>A0ABN2X519</accession>
<dbReference type="Proteomes" id="UP001501161">
    <property type="component" value="Unassembled WGS sequence"/>
</dbReference>
<dbReference type="EMBL" id="BAAAMQ010000010">
    <property type="protein sequence ID" value="GAA2105210.1"/>
    <property type="molecule type" value="Genomic_DNA"/>
</dbReference>
<gene>
    <name evidence="2" type="ORF">GCM10009726_17570</name>
</gene>
<name>A0ABN2X519_9ACTN</name>
<comment type="caution">
    <text evidence="2">The sequence shown here is derived from an EMBL/GenBank/DDBJ whole genome shotgun (WGS) entry which is preliminary data.</text>
</comment>
<proteinExistence type="predicted"/>
<dbReference type="SMART" id="SM00332">
    <property type="entry name" value="PP2Cc"/>
    <property type="match status" value="1"/>
</dbReference>
<dbReference type="InterPro" id="IPR036457">
    <property type="entry name" value="PPM-type-like_dom_sf"/>
</dbReference>